<evidence type="ECO:0008006" key="4">
    <source>
        <dbReference type="Google" id="ProtNLM"/>
    </source>
</evidence>
<gene>
    <name evidence="2" type="ORF">CDAR_517961</name>
</gene>
<keyword evidence="3" id="KW-1185">Reference proteome</keyword>
<evidence type="ECO:0000256" key="1">
    <source>
        <dbReference type="SAM" id="MobiDB-lite"/>
    </source>
</evidence>
<name>A0AAV4QUX5_9ARAC</name>
<dbReference type="EMBL" id="BPLQ01004973">
    <property type="protein sequence ID" value="GIY11891.1"/>
    <property type="molecule type" value="Genomic_DNA"/>
</dbReference>
<feature type="region of interest" description="Disordered" evidence="1">
    <location>
        <begin position="17"/>
        <end position="36"/>
    </location>
</feature>
<evidence type="ECO:0000313" key="2">
    <source>
        <dbReference type="EMBL" id="GIY11891.1"/>
    </source>
</evidence>
<comment type="caution">
    <text evidence="2">The sequence shown here is derived from an EMBL/GenBank/DDBJ whole genome shotgun (WGS) entry which is preliminary data.</text>
</comment>
<dbReference type="AlphaFoldDB" id="A0AAV4QUX5"/>
<proteinExistence type="predicted"/>
<evidence type="ECO:0000313" key="3">
    <source>
        <dbReference type="Proteomes" id="UP001054837"/>
    </source>
</evidence>
<reference evidence="2 3" key="1">
    <citation type="submission" date="2021-06" db="EMBL/GenBank/DDBJ databases">
        <title>Caerostris darwini draft genome.</title>
        <authorList>
            <person name="Kono N."/>
            <person name="Arakawa K."/>
        </authorList>
    </citation>
    <scope>NUCLEOTIDE SEQUENCE [LARGE SCALE GENOMIC DNA]</scope>
</reference>
<sequence>MIKSPSEYLTTENISPVVMVTSPKPRRRDGGGRFQSRKAIASLDMLSKARSSKQFWGIVEKPLLNYLGEVITKPDMRNFQRVENGIVGKNDQISLGIPHHGKYIPRCHGNAPKTQTSG</sequence>
<dbReference type="Proteomes" id="UP001054837">
    <property type="component" value="Unassembled WGS sequence"/>
</dbReference>
<organism evidence="2 3">
    <name type="scientific">Caerostris darwini</name>
    <dbReference type="NCBI Taxonomy" id="1538125"/>
    <lineage>
        <taxon>Eukaryota</taxon>
        <taxon>Metazoa</taxon>
        <taxon>Ecdysozoa</taxon>
        <taxon>Arthropoda</taxon>
        <taxon>Chelicerata</taxon>
        <taxon>Arachnida</taxon>
        <taxon>Araneae</taxon>
        <taxon>Araneomorphae</taxon>
        <taxon>Entelegynae</taxon>
        <taxon>Araneoidea</taxon>
        <taxon>Araneidae</taxon>
        <taxon>Caerostris</taxon>
    </lineage>
</organism>
<protein>
    <recommendedName>
        <fullName evidence="4">Ribosomal protein S19</fullName>
    </recommendedName>
</protein>
<accession>A0AAV4QUX5</accession>